<dbReference type="PANTHER" id="PTHR15503">
    <property type="entry name" value="LDOC1 RELATED"/>
    <property type="match status" value="1"/>
</dbReference>
<dbReference type="OMA" id="HRGHTIT"/>
<keyword evidence="1" id="KW-0175">Coiled coil</keyword>
<dbReference type="InterPro" id="IPR032567">
    <property type="entry name" value="RTL1-rel"/>
</dbReference>
<protein>
    <recommendedName>
        <fullName evidence="5">Retrotransposon gag domain-containing protein</fullName>
    </recommendedName>
</protein>
<proteinExistence type="predicted"/>
<evidence type="ECO:0008006" key="5">
    <source>
        <dbReference type="Google" id="ProtNLM"/>
    </source>
</evidence>
<dbReference type="SUPFAM" id="SSF56672">
    <property type="entry name" value="DNA/RNA polymerases"/>
    <property type="match status" value="1"/>
</dbReference>
<dbReference type="Proteomes" id="UP000029120">
    <property type="component" value="Unassembled WGS sequence"/>
</dbReference>
<dbReference type="InterPro" id="IPR043502">
    <property type="entry name" value="DNA/RNA_pol_sf"/>
</dbReference>
<sequence length="639" mass="71450">MSRALLELQQELSRLRIEQKESEKAHLEALVEERLKYSKEVERLERRFDADGVSRERAKDSSSTSFVVTPSIAAPMFIQREGKAVVEEPRGTQPRATGFLESGVLQTGSLSQGWRPPEHREFQMERRMELPLFDGGGIEEWIIRVEQYFDLGEFTEEEILRRFTAESDTSAGERLMTLRQTGSVKDFCRDFIAPAANAPELQDTALELAFMVGLRPSIRARMKSFAPRHLNQMMSVAKTVAEWDLVIDESPTSQAASQSVPNRLGGPHVPMGARSLNGLNQGKPIFAVGGNAQTGSFSQTDRRNPSSHNRVKPPYRRLTQTEMAERKAAGLCFRCDERWHSRHSCSKKELLVLIAQPDGADRVWEYEDTDEGSDDGGDLTELAALSLHSLVQGQGKCQKTTLTVQGLRIHTNFLPLQLGGADVILDMQWLASVGEIKCNWGLQVLRFVVAGSEVCLRGDPGLGCSTISAKALRRALEHQAAGVVVAYGGMQWFEGESSNTTPEELQRLLREFRGVFEEPQGLPPARHRGHTITLKPGARPVTVRPFRYPQIQKEELEKQVATMLAAGIIRESTSPFSSPVLLVRKKDGSWRFYVDYRALNKVTVGDSFPIPMIDQLLDELNGAAVFSKRIFGRGTTRFW</sequence>
<evidence type="ECO:0000256" key="2">
    <source>
        <dbReference type="SAM" id="MobiDB-lite"/>
    </source>
</evidence>
<feature type="coiled-coil region" evidence="1">
    <location>
        <begin position="5"/>
        <end position="47"/>
    </location>
</feature>
<keyword evidence="4" id="KW-1185">Reference proteome</keyword>
<evidence type="ECO:0000313" key="4">
    <source>
        <dbReference type="Proteomes" id="UP000029120"/>
    </source>
</evidence>
<reference evidence="4" key="1">
    <citation type="journal article" date="2015" name="Nat. Plants">
        <title>Genome expansion of Arabis alpina linked with retrotransposition and reduced symmetric DNA methylation.</title>
        <authorList>
            <person name="Willing E.M."/>
            <person name="Rawat V."/>
            <person name="Mandakova T."/>
            <person name="Maumus F."/>
            <person name="James G.V."/>
            <person name="Nordstroem K.J."/>
            <person name="Becker C."/>
            <person name="Warthmann N."/>
            <person name="Chica C."/>
            <person name="Szarzynska B."/>
            <person name="Zytnicki M."/>
            <person name="Albani M.C."/>
            <person name="Kiefer C."/>
            <person name="Bergonzi S."/>
            <person name="Castaings L."/>
            <person name="Mateos J.L."/>
            <person name="Berns M.C."/>
            <person name="Bujdoso N."/>
            <person name="Piofczyk T."/>
            <person name="de Lorenzo L."/>
            <person name="Barrero-Sicilia C."/>
            <person name="Mateos I."/>
            <person name="Piednoel M."/>
            <person name="Hagmann J."/>
            <person name="Chen-Min-Tao R."/>
            <person name="Iglesias-Fernandez R."/>
            <person name="Schuster S.C."/>
            <person name="Alonso-Blanco C."/>
            <person name="Roudier F."/>
            <person name="Carbonero P."/>
            <person name="Paz-Ares J."/>
            <person name="Davis S.J."/>
            <person name="Pecinka A."/>
            <person name="Quesneville H."/>
            <person name="Colot V."/>
            <person name="Lysak M.A."/>
            <person name="Weigel D."/>
            <person name="Coupland G."/>
            <person name="Schneeberger K."/>
        </authorList>
    </citation>
    <scope>NUCLEOTIDE SEQUENCE [LARGE SCALE GENOMIC DNA]</scope>
    <source>
        <strain evidence="4">cv. Pajares</strain>
    </source>
</reference>
<dbReference type="Gene3D" id="3.10.10.10">
    <property type="entry name" value="HIV Type 1 Reverse Transcriptase, subunit A, domain 1"/>
    <property type="match status" value="1"/>
</dbReference>
<gene>
    <name evidence="3" type="ORF">AALP_AAs39056U000500</name>
</gene>
<evidence type="ECO:0000313" key="3">
    <source>
        <dbReference type="EMBL" id="KFK23732.1"/>
    </source>
</evidence>
<accession>A0A087G1I0</accession>
<dbReference type="eggNOG" id="KOG0017">
    <property type="taxonomic scope" value="Eukaryota"/>
</dbReference>
<dbReference type="PANTHER" id="PTHR15503:SF22">
    <property type="entry name" value="TRANSPOSON TY3-I GAG POLYPROTEIN"/>
    <property type="match status" value="1"/>
</dbReference>
<dbReference type="EMBL" id="KL975935">
    <property type="protein sequence ID" value="KFK23732.1"/>
    <property type="molecule type" value="Genomic_DNA"/>
</dbReference>
<organism evidence="3 4">
    <name type="scientific">Arabis alpina</name>
    <name type="common">Alpine rock-cress</name>
    <dbReference type="NCBI Taxonomy" id="50452"/>
    <lineage>
        <taxon>Eukaryota</taxon>
        <taxon>Viridiplantae</taxon>
        <taxon>Streptophyta</taxon>
        <taxon>Embryophyta</taxon>
        <taxon>Tracheophyta</taxon>
        <taxon>Spermatophyta</taxon>
        <taxon>Magnoliopsida</taxon>
        <taxon>eudicotyledons</taxon>
        <taxon>Gunneridae</taxon>
        <taxon>Pentapetalae</taxon>
        <taxon>rosids</taxon>
        <taxon>malvids</taxon>
        <taxon>Brassicales</taxon>
        <taxon>Brassicaceae</taxon>
        <taxon>Arabideae</taxon>
        <taxon>Arabis</taxon>
    </lineage>
</organism>
<dbReference type="AlphaFoldDB" id="A0A087G1I0"/>
<evidence type="ECO:0000256" key="1">
    <source>
        <dbReference type="SAM" id="Coils"/>
    </source>
</evidence>
<dbReference type="Gramene" id="KFK23732">
    <property type="protein sequence ID" value="KFK23732"/>
    <property type="gene ID" value="AALP_AAs39056U000500"/>
</dbReference>
<feature type="region of interest" description="Disordered" evidence="2">
    <location>
        <begin position="287"/>
        <end position="313"/>
    </location>
</feature>
<name>A0A087G1I0_ARAAL</name>
<dbReference type="CDD" id="cd01647">
    <property type="entry name" value="RT_LTR"/>
    <property type="match status" value="1"/>
</dbReference>
<dbReference type="OrthoDB" id="1741103at2759"/>